<gene>
    <name evidence="3" type="ORF">B0H15DRAFT_975834</name>
</gene>
<feature type="compositionally biased region" description="Low complexity" evidence="1">
    <location>
        <begin position="151"/>
        <end position="164"/>
    </location>
</feature>
<feature type="compositionally biased region" description="Polar residues" evidence="1">
    <location>
        <begin position="125"/>
        <end position="150"/>
    </location>
</feature>
<dbReference type="Gene3D" id="1.10.472.80">
    <property type="entry name" value="Ypt/Rab-GAP domain of gyp1p, domain 3"/>
    <property type="match status" value="1"/>
</dbReference>
<feature type="compositionally biased region" description="Basic and acidic residues" evidence="1">
    <location>
        <begin position="28"/>
        <end position="38"/>
    </location>
</feature>
<feature type="region of interest" description="Disordered" evidence="1">
    <location>
        <begin position="1"/>
        <end position="242"/>
    </location>
</feature>
<dbReference type="Proteomes" id="UP001222325">
    <property type="component" value="Unassembled WGS sequence"/>
</dbReference>
<reference evidence="3" key="1">
    <citation type="submission" date="2023-03" db="EMBL/GenBank/DDBJ databases">
        <title>Massive genome expansion in bonnet fungi (Mycena s.s.) driven by repeated elements and novel gene families across ecological guilds.</title>
        <authorList>
            <consortium name="Lawrence Berkeley National Laboratory"/>
            <person name="Harder C.B."/>
            <person name="Miyauchi S."/>
            <person name="Viragh M."/>
            <person name="Kuo A."/>
            <person name="Thoen E."/>
            <person name="Andreopoulos B."/>
            <person name="Lu D."/>
            <person name="Skrede I."/>
            <person name="Drula E."/>
            <person name="Henrissat B."/>
            <person name="Morin E."/>
            <person name="Kohler A."/>
            <person name="Barry K."/>
            <person name="LaButti K."/>
            <person name="Morin E."/>
            <person name="Salamov A."/>
            <person name="Lipzen A."/>
            <person name="Mereny Z."/>
            <person name="Hegedus B."/>
            <person name="Baldrian P."/>
            <person name="Stursova M."/>
            <person name="Weitz H."/>
            <person name="Taylor A."/>
            <person name="Grigoriev I.V."/>
            <person name="Nagy L.G."/>
            <person name="Martin F."/>
            <person name="Kauserud H."/>
        </authorList>
    </citation>
    <scope>NUCLEOTIDE SEQUENCE</scope>
    <source>
        <strain evidence="3">CBHHK173m</strain>
    </source>
</reference>
<evidence type="ECO:0000259" key="2">
    <source>
        <dbReference type="PROSITE" id="PS50086"/>
    </source>
</evidence>
<feature type="compositionally biased region" description="Pro residues" evidence="1">
    <location>
        <begin position="167"/>
        <end position="204"/>
    </location>
</feature>
<feature type="domain" description="Rab-GAP TBC" evidence="2">
    <location>
        <begin position="307"/>
        <end position="506"/>
    </location>
</feature>
<dbReference type="SUPFAM" id="SSF47923">
    <property type="entry name" value="Ypt/Rab-GAP domain of gyp1p"/>
    <property type="match status" value="2"/>
</dbReference>
<name>A0AAD6UJI2_9AGAR</name>
<dbReference type="PANTHER" id="PTHR47219">
    <property type="entry name" value="RAB GTPASE-ACTIVATING PROTEIN 1-LIKE"/>
    <property type="match status" value="1"/>
</dbReference>
<dbReference type="GO" id="GO:0031267">
    <property type="term" value="F:small GTPase binding"/>
    <property type="evidence" value="ECO:0007669"/>
    <property type="project" value="TreeGrafter"/>
</dbReference>
<dbReference type="InterPro" id="IPR050302">
    <property type="entry name" value="Rab_GAP_TBC_domain"/>
</dbReference>
<proteinExistence type="predicted"/>
<protein>
    <submittedName>
        <fullName evidence="3">Rab-GTPase-TBC domain-containing protein</fullName>
    </submittedName>
</protein>
<dbReference type="Pfam" id="PF00566">
    <property type="entry name" value="RabGAP-TBC"/>
    <property type="match status" value="1"/>
</dbReference>
<dbReference type="SMART" id="SM00164">
    <property type="entry name" value="TBC"/>
    <property type="match status" value="1"/>
</dbReference>
<dbReference type="PANTHER" id="PTHR47219:SF15">
    <property type="entry name" value="TBC1 DOMAIN FAMILY MEMBER 12 ISOFORM X1"/>
    <property type="match status" value="1"/>
</dbReference>
<dbReference type="InterPro" id="IPR000195">
    <property type="entry name" value="Rab-GAP-TBC_dom"/>
</dbReference>
<dbReference type="EMBL" id="JARJCN010000002">
    <property type="protein sequence ID" value="KAJ7103379.1"/>
    <property type="molecule type" value="Genomic_DNA"/>
</dbReference>
<dbReference type="Gene3D" id="1.10.8.270">
    <property type="entry name" value="putative rabgap domain of human tbc1 domain family member 14 like domains"/>
    <property type="match status" value="1"/>
</dbReference>
<accession>A0AAD6UJI2</accession>
<evidence type="ECO:0000313" key="4">
    <source>
        <dbReference type="Proteomes" id="UP001222325"/>
    </source>
</evidence>
<dbReference type="InterPro" id="IPR035969">
    <property type="entry name" value="Rab-GAP_TBC_sf"/>
</dbReference>
<keyword evidence="4" id="KW-1185">Reference proteome</keyword>
<feature type="compositionally biased region" description="Acidic residues" evidence="1">
    <location>
        <begin position="7"/>
        <end position="20"/>
    </location>
</feature>
<comment type="caution">
    <text evidence="3">The sequence shown here is derived from an EMBL/GenBank/DDBJ whole genome shotgun (WGS) entry which is preliminary data.</text>
</comment>
<evidence type="ECO:0000313" key="3">
    <source>
        <dbReference type="EMBL" id="KAJ7103379.1"/>
    </source>
</evidence>
<dbReference type="Gene3D" id="1.10.10.750">
    <property type="entry name" value="Ypt/Rab-GAP domain of gyp1p, domain 1"/>
    <property type="match status" value="1"/>
</dbReference>
<dbReference type="AlphaFoldDB" id="A0AAD6UJI2"/>
<sequence length="597" mass="66649">MLRESLDLDDAFAESEDDPDFNFSPDAIRQDIARHELSWADADNAVEPHSPGVDESVSTLDMNGTGPPSPSSSSLQEPPIDADEIEAEFSQISLSDSIPDEHMDELSRNSPGSSASDHPYPNVVINVSKSPTHRVTVSLNSELEITSSRTSLHASERSSLSESAENPHPPPTIPALPSNGAPPPNGAAVIPPSPPPPLPVPSAPNGPIHRPTRSSGPSALEKVRSRTRPSFLPPKSREEDDKHLGEWEAMMKLSRATAEKRRRAFQDRRRAREKKIEDSLDIWEKEILPDWKVVHKNPALRKLWWEGIPTKLRATMWANAVGNALALSKDNYRTCSARAKRALGSGAFPSATLSLIEKDISTTLPALHIFHQENGPLYSDLKDMMCAWVVSRSDEGLGYTIGAAKVAAMLLINMPAQQAFIVMRNLMERHCMRSFFGGEGAKDDVDAYYRIFDTLLADGMPKIYFNFKQHQISPAAYLPDWIVPLFLDHLPFEACARLWDVLLLEGDSFLYRASLGMLAVLEARLFFPDRTELLELLRGENKAALDVAHREGRPLDGGRYEIYGVDEETLWERIDSMQDWWKDTTWTRLIARELPDL</sequence>
<organism evidence="3 4">
    <name type="scientific">Mycena belliarum</name>
    <dbReference type="NCBI Taxonomy" id="1033014"/>
    <lineage>
        <taxon>Eukaryota</taxon>
        <taxon>Fungi</taxon>
        <taxon>Dikarya</taxon>
        <taxon>Basidiomycota</taxon>
        <taxon>Agaricomycotina</taxon>
        <taxon>Agaricomycetes</taxon>
        <taxon>Agaricomycetidae</taxon>
        <taxon>Agaricales</taxon>
        <taxon>Marasmiineae</taxon>
        <taxon>Mycenaceae</taxon>
        <taxon>Mycena</taxon>
    </lineage>
</organism>
<evidence type="ECO:0000256" key="1">
    <source>
        <dbReference type="SAM" id="MobiDB-lite"/>
    </source>
</evidence>
<dbReference type="PROSITE" id="PS50086">
    <property type="entry name" value="TBC_RABGAP"/>
    <property type="match status" value="1"/>
</dbReference>
<dbReference type="GO" id="GO:0005096">
    <property type="term" value="F:GTPase activator activity"/>
    <property type="evidence" value="ECO:0007669"/>
    <property type="project" value="TreeGrafter"/>
</dbReference>